<keyword evidence="5" id="KW-1185">Reference proteome</keyword>
<dbReference type="InterPro" id="IPR052402">
    <property type="entry name" value="ADCK_kinase"/>
</dbReference>
<evidence type="ECO:0000259" key="3">
    <source>
        <dbReference type="Pfam" id="PF03109"/>
    </source>
</evidence>
<evidence type="ECO:0000313" key="4">
    <source>
        <dbReference type="Ensembl" id="ENSCUSP00005025050.1"/>
    </source>
</evidence>
<dbReference type="InterPro" id="IPR044095">
    <property type="entry name" value="ADCK2_dom"/>
</dbReference>
<sequence>MEVSRPPAQARPLPACPRPAQPGPAGTLPVRRGHLGHAPPSRHSGAARVPARELPPDSRRWPFKGRGAAALRGADWLGAPPSHPLPPAGPARAAGARAVAAGARAMVAGGAARLLPLLARAAAAGIRPALPGRAGAGRCGLRAGRWGALAAAVPAAVPAGTGWKERPGRRGPAWAAERGAERPPRGLLRRLGLVLRLGVRACGLLLRFGPLLLLYPLSRLWPGMGGRWLRLLRRAAEAAGPTCVKLGQWASTRRDLFSEAFCDEFSKLHVEVSPHPWAHTDELLRKAFGEDWTGILTFPSREPVGSGCVAQVYKAYADLAAIAGSRAKELERRAEFRSAFEAWEVSGFRGLLGWLRRRKSEEIRDERSREELSSADCSQGSPVSRMSLTEQRAKPVLNANPTSARHLMPVAIKVLHPGLVHQVEMDLFLMKMGSRLIGLLPGFKWLSLTEIVEEFEKLMMQQIDLRYEARNLERFRQNFLDVDFVKFPTPLWPLVTADVLVETFEESEPISRYLHVEIGTELRQRLAKMGMDMLLKMIFVDNFVHADLHPGNILVQGTAREQAVQDPCDTLVLDLCDTLVLEVRPPLQQLRLVLLDAGIVAELQSADMQNFRAVFTAVVQGQGERVAELILHHARANQCQDIERFKAEMAELVTKVRGNTIALGKLQVGNLLSSVFKLLMTHKVKLESNFASIIFAIMVLEGLGRSLDPELDILEAAKPLLIRTALK</sequence>
<dbReference type="Pfam" id="PF03109">
    <property type="entry name" value="ABC1"/>
    <property type="match status" value="1"/>
</dbReference>
<dbReference type="InterPro" id="IPR004147">
    <property type="entry name" value="ABC1_dom"/>
</dbReference>
<dbReference type="SUPFAM" id="SSF56112">
    <property type="entry name" value="Protein kinase-like (PK-like)"/>
    <property type="match status" value="1"/>
</dbReference>
<organism evidence="4 5">
    <name type="scientific">Catharus ustulatus</name>
    <name type="common">Russet-backed thrush</name>
    <name type="synonym">Hylocichla ustulatus</name>
    <dbReference type="NCBI Taxonomy" id="91951"/>
    <lineage>
        <taxon>Eukaryota</taxon>
        <taxon>Metazoa</taxon>
        <taxon>Chordata</taxon>
        <taxon>Craniata</taxon>
        <taxon>Vertebrata</taxon>
        <taxon>Euteleostomi</taxon>
        <taxon>Archelosauria</taxon>
        <taxon>Archosauria</taxon>
        <taxon>Dinosauria</taxon>
        <taxon>Saurischia</taxon>
        <taxon>Theropoda</taxon>
        <taxon>Coelurosauria</taxon>
        <taxon>Aves</taxon>
        <taxon>Neognathae</taxon>
        <taxon>Neoaves</taxon>
        <taxon>Telluraves</taxon>
        <taxon>Australaves</taxon>
        <taxon>Passeriformes</taxon>
        <taxon>Turdidae</taxon>
        <taxon>Catharus</taxon>
    </lineage>
</organism>
<evidence type="ECO:0000256" key="2">
    <source>
        <dbReference type="SAM" id="MobiDB-lite"/>
    </source>
</evidence>
<reference evidence="4" key="1">
    <citation type="submission" date="2020-10" db="EMBL/GenBank/DDBJ databases">
        <title>Catharus ustulatus (Swainson's thrush) genome, bCatUst1, primary haplotype v2.</title>
        <authorList>
            <person name="Delmore K."/>
            <person name="Vafadar M."/>
            <person name="Formenti G."/>
            <person name="Chow W."/>
            <person name="Pelan S."/>
            <person name="Howe K."/>
            <person name="Rhie A."/>
            <person name="Mountcastle J."/>
            <person name="Haase B."/>
            <person name="Fedrigo O."/>
            <person name="Jarvis E.D."/>
        </authorList>
    </citation>
    <scope>NUCLEOTIDE SEQUENCE [LARGE SCALE GENOMIC DNA]</scope>
</reference>
<proteinExistence type="inferred from homology"/>
<dbReference type="AlphaFoldDB" id="A0A8C3Y8D9"/>
<protein>
    <submittedName>
        <fullName evidence="4">AarF domain containing kinase 2</fullName>
    </submittedName>
</protein>
<evidence type="ECO:0000313" key="5">
    <source>
        <dbReference type="Proteomes" id="UP000694563"/>
    </source>
</evidence>
<name>A0A8C3Y8D9_CATUS</name>
<accession>A0A8C3Y8D9</accession>
<dbReference type="PANTHER" id="PTHR45890">
    <property type="entry name" value="AARF DOMAIN CONTAINING KINASE 2 (PREDICTED)"/>
    <property type="match status" value="1"/>
</dbReference>
<dbReference type="CDD" id="cd13971">
    <property type="entry name" value="ADCK2-like"/>
    <property type="match status" value="1"/>
</dbReference>
<dbReference type="PANTHER" id="PTHR45890:SF1">
    <property type="entry name" value="AARF DOMAIN CONTAINING KINASE 2"/>
    <property type="match status" value="1"/>
</dbReference>
<evidence type="ECO:0000256" key="1">
    <source>
        <dbReference type="ARBA" id="ARBA00009670"/>
    </source>
</evidence>
<reference evidence="4" key="3">
    <citation type="submission" date="2025-09" db="UniProtKB">
        <authorList>
            <consortium name="Ensembl"/>
        </authorList>
    </citation>
    <scope>IDENTIFICATION</scope>
</reference>
<comment type="similarity">
    <text evidence="1">Belongs to the protein kinase superfamily. ADCK protein kinase family.</text>
</comment>
<dbReference type="InterPro" id="IPR011009">
    <property type="entry name" value="Kinase-like_dom_sf"/>
</dbReference>
<dbReference type="Ensembl" id="ENSCUST00005025949.1">
    <property type="protein sequence ID" value="ENSCUSP00005025050.1"/>
    <property type="gene ID" value="ENSCUSG00005015604.1"/>
</dbReference>
<feature type="compositionally biased region" description="Basic and acidic residues" evidence="2">
    <location>
        <begin position="50"/>
        <end position="60"/>
    </location>
</feature>
<reference evidence="4" key="2">
    <citation type="submission" date="2025-08" db="UniProtKB">
        <authorList>
            <consortium name="Ensembl"/>
        </authorList>
    </citation>
    <scope>IDENTIFICATION</scope>
</reference>
<gene>
    <name evidence="4" type="primary">ADCK2</name>
</gene>
<dbReference type="Proteomes" id="UP000694563">
    <property type="component" value="Chromosome 4"/>
</dbReference>
<feature type="region of interest" description="Disordered" evidence="2">
    <location>
        <begin position="1"/>
        <end position="63"/>
    </location>
</feature>
<dbReference type="GO" id="GO:0005739">
    <property type="term" value="C:mitochondrion"/>
    <property type="evidence" value="ECO:0007669"/>
    <property type="project" value="TreeGrafter"/>
</dbReference>
<feature type="domain" description="ABC1 atypical kinase-like" evidence="3">
    <location>
        <begin position="409"/>
        <end position="629"/>
    </location>
</feature>